<dbReference type="STRING" id="906689.A0A2I0W041"/>
<evidence type="ECO:0000256" key="1">
    <source>
        <dbReference type="ARBA" id="ARBA00022604"/>
    </source>
</evidence>
<dbReference type="PANTHER" id="PTHR34045">
    <property type="entry name" value="OS03G0406300 PROTEIN"/>
    <property type="match status" value="1"/>
</dbReference>
<sequence length="262" mass="29924">MKILNWVQKRLNGKLEKKRFEEGDFSSLYPPEPEAHNDEYIDWSHGLLAIGTLRSSFLREEEQIHSHPTQSSHSTNDISDFTIDEVMKLQKELTKLLKSKSKSCNNGSETSKEKANLPLIKLLNCPSNLHQLEEIEEGGDNGDLSPNSMIILRKARDLLAQNRSTIKQKSICFLLKKIFVCKSGFAPATSLRDPIIVSSMEKLLRIIVYKKIFPQSSAAVAVKKYLENKLSEEVDGKEKSEEKEGRRFKWDKTDSDFIVLEI</sequence>
<protein>
    <submittedName>
        <fullName evidence="3">Uncharacterized protein</fullName>
    </submittedName>
</protein>
<accession>A0A2I0W041</accession>
<dbReference type="EMBL" id="KZ503041">
    <property type="protein sequence ID" value="PKU69032.1"/>
    <property type="molecule type" value="Genomic_DNA"/>
</dbReference>
<evidence type="ECO:0000256" key="2">
    <source>
        <dbReference type="ARBA" id="ARBA00024198"/>
    </source>
</evidence>
<organism evidence="3 4">
    <name type="scientific">Dendrobium catenatum</name>
    <dbReference type="NCBI Taxonomy" id="906689"/>
    <lineage>
        <taxon>Eukaryota</taxon>
        <taxon>Viridiplantae</taxon>
        <taxon>Streptophyta</taxon>
        <taxon>Embryophyta</taxon>
        <taxon>Tracheophyta</taxon>
        <taxon>Spermatophyta</taxon>
        <taxon>Magnoliopsida</taxon>
        <taxon>Liliopsida</taxon>
        <taxon>Asparagales</taxon>
        <taxon>Orchidaceae</taxon>
        <taxon>Epidendroideae</taxon>
        <taxon>Malaxideae</taxon>
        <taxon>Dendrobiinae</taxon>
        <taxon>Dendrobium</taxon>
    </lineage>
</organism>
<dbReference type="InterPro" id="IPR044683">
    <property type="entry name" value="LAZY"/>
</dbReference>
<dbReference type="GO" id="GO:0040008">
    <property type="term" value="P:regulation of growth"/>
    <property type="evidence" value="ECO:0007669"/>
    <property type="project" value="InterPro"/>
</dbReference>
<dbReference type="AlphaFoldDB" id="A0A2I0W041"/>
<dbReference type="Proteomes" id="UP000233837">
    <property type="component" value="Unassembled WGS sequence"/>
</dbReference>
<gene>
    <name evidence="3" type="ORF">MA16_Dca002300</name>
</gene>
<dbReference type="PANTHER" id="PTHR34045:SF3">
    <property type="entry name" value="PROTEIN LAZY 4"/>
    <property type="match status" value="1"/>
</dbReference>
<proteinExistence type="inferred from homology"/>
<reference evidence="3 4" key="1">
    <citation type="journal article" date="2016" name="Sci. Rep.">
        <title>The Dendrobium catenatum Lindl. genome sequence provides insights into polysaccharide synthase, floral development and adaptive evolution.</title>
        <authorList>
            <person name="Zhang G.Q."/>
            <person name="Xu Q."/>
            <person name="Bian C."/>
            <person name="Tsai W.C."/>
            <person name="Yeh C.M."/>
            <person name="Liu K.W."/>
            <person name="Yoshida K."/>
            <person name="Zhang L.S."/>
            <person name="Chang S.B."/>
            <person name="Chen F."/>
            <person name="Shi Y."/>
            <person name="Su Y.Y."/>
            <person name="Zhang Y.Q."/>
            <person name="Chen L.J."/>
            <person name="Yin Y."/>
            <person name="Lin M."/>
            <person name="Huang H."/>
            <person name="Deng H."/>
            <person name="Wang Z.W."/>
            <person name="Zhu S.L."/>
            <person name="Zhao X."/>
            <person name="Deng C."/>
            <person name="Niu S.C."/>
            <person name="Huang J."/>
            <person name="Wang M."/>
            <person name="Liu G.H."/>
            <person name="Yang H.J."/>
            <person name="Xiao X.J."/>
            <person name="Hsiao Y.Y."/>
            <person name="Wu W.L."/>
            <person name="Chen Y.Y."/>
            <person name="Mitsuda N."/>
            <person name="Ohme-Takagi M."/>
            <person name="Luo Y.B."/>
            <person name="Van de Peer Y."/>
            <person name="Liu Z.J."/>
        </authorList>
    </citation>
    <scope>NUCLEOTIDE SEQUENCE [LARGE SCALE GENOMIC DNA]</scope>
    <source>
        <tissue evidence="3">The whole plant</tissue>
    </source>
</reference>
<keyword evidence="1" id="KW-0341">Growth regulation</keyword>
<evidence type="ECO:0000313" key="3">
    <source>
        <dbReference type="EMBL" id="PKU69032.1"/>
    </source>
</evidence>
<evidence type="ECO:0000313" key="4">
    <source>
        <dbReference type="Proteomes" id="UP000233837"/>
    </source>
</evidence>
<name>A0A2I0W041_9ASPA</name>
<dbReference type="GO" id="GO:0009630">
    <property type="term" value="P:gravitropism"/>
    <property type="evidence" value="ECO:0007669"/>
    <property type="project" value="InterPro"/>
</dbReference>
<keyword evidence="4" id="KW-1185">Reference proteome</keyword>
<reference evidence="3 4" key="2">
    <citation type="journal article" date="2017" name="Nature">
        <title>The Apostasia genome and the evolution of orchids.</title>
        <authorList>
            <person name="Zhang G.Q."/>
            <person name="Liu K.W."/>
            <person name="Li Z."/>
            <person name="Lohaus R."/>
            <person name="Hsiao Y.Y."/>
            <person name="Niu S.C."/>
            <person name="Wang J.Y."/>
            <person name="Lin Y.C."/>
            <person name="Xu Q."/>
            <person name="Chen L.J."/>
            <person name="Yoshida K."/>
            <person name="Fujiwara S."/>
            <person name="Wang Z.W."/>
            <person name="Zhang Y.Q."/>
            <person name="Mitsuda N."/>
            <person name="Wang M."/>
            <person name="Liu G.H."/>
            <person name="Pecoraro L."/>
            <person name="Huang H.X."/>
            <person name="Xiao X.J."/>
            <person name="Lin M."/>
            <person name="Wu X.Y."/>
            <person name="Wu W.L."/>
            <person name="Chen Y.Y."/>
            <person name="Chang S.B."/>
            <person name="Sakamoto S."/>
            <person name="Ohme-Takagi M."/>
            <person name="Yagi M."/>
            <person name="Zeng S.J."/>
            <person name="Shen C.Y."/>
            <person name="Yeh C.M."/>
            <person name="Luo Y.B."/>
            <person name="Tsai W.C."/>
            <person name="Van de Peer Y."/>
            <person name="Liu Z.J."/>
        </authorList>
    </citation>
    <scope>NUCLEOTIDE SEQUENCE [LARGE SCALE GENOMIC DNA]</scope>
    <source>
        <tissue evidence="3">The whole plant</tissue>
    </source>
</reference>
<comment type="similarity">
    <text evidence="2">Belongs to the LAZY family.</text>
</comment>